<name>A0A9N8EYU2_9STRA</name>
<keyword evidence="6" id="KW-0472">Membrane</keyword>
<proteinExistence type="predicted"/>
<comment type="subcellular location">
    <subcellularLocation>
        <location evidence="1">Membrane</location>
        <topology evidence="1">Single-pass membrane protein</topology>
    </subcellularLocation>
</comment>
<protein>
    <submittedName>
        <fullName evidence="7">Leucine Rich Repeat</fullName>
    </submittedName>
</protein>
<dbReference type="SUPFAM" id="SSF52058">
    <property type="entry name" value="L domain-like"/>
    <property type="match status" value="1"/>
</dbReference>
<dbReference type="InterPro" id="IPR051716">
    <property type="entry name" value="Plant_RL_S/T_kinase"/>
</dbReference>
<reference evidence="7" key="1">
    <citation type="submission" date="2020-06" db="EMBL/GenBank/DDBJ databases">
        <authorList>
            <consortium name="Plant Systems Biology data submission"/>
        </authorList>
    </citation>
    <scope>NUCLEOTIDE SEQUENCE</scope>
    <source>
        <strain evidence="7">D6</strain>
    </source>
</reference>
<evidence type="ECO:0000256" key="2">
    <source>
        <dbReference type="ARBA" id="ARBA00022614"/>
    </source>
</evidence>
<keyword evidence="8" id="KW-1185">Reference proteome</keyword>
<dbReference type="PANTHER" id="PTHR48053:SF71">
    <property type="entry name" value="LEUCINE RICH REPEAT FAMILY PROTEIN, EXPRESSED"/>
    <property type="match status" value="1"/>
</dbReference>
<keyword evidence="3" id="KW-0732">Signal</keyword>
<accession>A0A9N8EYU2</accession>
<evidence type="ECO:0000313" key="7">
    <source>
        <dbReference type="EMBL" id="CAB9529592.1"/>
    </source>
</evidence>
<evidence type="ECO:0000256" key="5">
    <source>
        <dbReference type="SAM" id="MobiDB-lite"/>
    </source>
</evidence>
<evidence type="ECO:0000313" key="8">
    <source>
        <dbReference type="Proteomes" id="UP001153069"/>
    </source>
</evidence>
<dbReference type="InterPro" id="IPR032675">
    <property type="entry name" value="LRR_dom_sf"/>
</dbReference>
<keyword evidence="4" id="KW-0677">Repeat</keyword>
<dbReference type="AlphaFoldDB" id="A0A9N8EYU2"/>
<organism evidence="7 8">
    <name type="scientific">Seminavis robusta</name>
    <dbReference type="NCBI Taxonomy" id="568900"/>
    <lineage>
        <taxon>Eukaryota</taxon>
        <taxon>Sar</taxon>
        <taxon>Stramenopiles</taxon>
        <taxon>Ochrophyta</taxon>
        <taxon>Bacillariophyta</taxon>
        <taxon>Bacillariophyceae</taxon>
        <taxon>Bacillariophycidae</taxon>
        <taxon>Naviculales</taxon>
        <taxon>Naviculaceae</taxon>
        <taxon>Seminavis</taxon>
    </lineage>
</organism>
<comment type="caution">
    <text evidence="7">The sequence shown here is derived from an EMBL/GenBank/DDBJ whole genome shotgun (WGS) entry which is preliminary data.</text>
</comment>
<evidence type="ECO:0000256" key="4">
    <source>
        <dbReference type="ARBA" id="ARBA00022737"/>
    </source>
</evidence>
<evidence type="ECO:0000256" key="6">
    <source>
        <dbReference type="SAM" id="Phobius"/>
    </source>
</evidence>
<evidence type="ECO:0000256" key="3">
    <source>
        <dbReference type="ARBA" id="ARBA00022729"/>
    </source>
</evidence>
<keyword evidence="6" id="KW-0812">Transmembrane</keyword>
<dbReference type="OrthoDB" id="47890at2759"/>
<feature type="compositionally biased region" description="Polar residues" evidence="5">
    <location>
        <begin position="427"/>
        <end position="444"/>
    </location>
</feature>
<keyword evidence="6" id="KW-1133">Transmembrane helix</keyword>
<dbReference type="FunFam" id="3.80.10.10:FF:000041">
    <property type="entry name" value="LRR receptor-like serine/threonine-protein kinase ERECTA"/>
    <property type="match status" value="2"/>
</dbReference>
<dbReference type="Proteomes" id="UP001153069">
    <property type="component" value="Unassembled WGS sequence"/>
</dbReference>
<feature type="compositionally biased region" description="Basic and acidic residues" evidence="5">
    <location>
        <begin position="79"/>
        <end position="89"/>
    </location>
</feature>
<feature type="transmembrane region" description="Helical" evidence="6">
    <location>
        <begin position="280"/>
        <end position="303"/>
    </location>
</feature>
<gene>
    <name evidence="7" type="ORF">SEMRO_2554_G331070.1</name>
</gene>
<dbReference type="Gene3D" id="3.80.10.10">
    <property type="entry name" value="Ribonuclease Inhibitor"/>
    <property type="match status" value="1"/>
</dbReference>
<evidence type="ECO:0000256" key="1">
    <source>
        <dbReference type="ARBA" id="ARBA00004167"/>
    </source>
</evidence>
<feature type="region of interest" description="Disordered" evidence="5">
    <location>
        <begin position="1"/>
        <end position="142"/>
    </location>
</feature>
<feature type="compositionally biased region" description="Basic and acidic residues" evidence="5">
    <location>
        <begin position="27"/>
        <end position="38"/>
    </location>
</feature>
<keyword evidence="2" id="KW-0433">Leucine-rich repeat</keyword>
<sequence length="763" mass="82904">MISSVPSNAADGLEELTSNEGTEEEKADCKNLPDHENDVGAELRATEKEELTMPSAESSANRTPVVFPSTFSKPTGSLKEVKDVNDSRGSDQIGKGVLKQSGNLHDFKSRPVTTRKPGSEWQHSPSTNKRFPKSDHGAAHVDMPTHMGVVLEGDQREHERMEEGRMDAASCPDHNIEAFGEYLASSIEPLPSPNLGMRVPSEPGAFAQPGPQSCRINSEPFTIDTASNRSHQDHSEDPSADFPEMDDLVVARPVNVSTINEAEPVDPKERSANSKKATRAWRFLTCLLLLAPLTAVLTVILVARKQSHPKDNITDELGHPITNISHDEIETPIKSRFDLPLSLPNSTMTLMLYDDSGASPQSKAYEWLRADPLVSEYTEARLVQRFAIATLYYSLGGPEWLEQGGGTTTITVDEILPGNHRQLQPNVSTAAPQLSNSSRPQGTSQGSGRPPPNGPPPGPMRPTIKHVNITSAKWLSYGIPECEWFSLGSLNSKEVCNEDGSFRNLHILQNNLVGTLPEELMLMTSLQSLKLARGQIGSTIFTQIGQMTQLTNLRLFSLDLTGTIPSEVGLLSNTLEGLSLLDNQLTGSLPEQLWQLSHLKTIIVGRNSFGGSIASDIGYRMPKIQTVMLDRNQFSGVIPSSLGLCTNLKVADFDGNPFIGQIPSELGQAQLMHRLFLADTNLSGSVPSELGLLTGLRELRLSNNPMINGSIPLELEQLNESMHTLLLEGTSLTGTIPQGLCGLHRLSFDCSPVLCGCDCPCSP</sequence>
<feature type="compositionally biased region" description="Pro residues" evidence="5">
    <location>
        <begin position="449"/>
        <end position="460"/>
    </location>
</feature>
<dbReference type="PANTHER" id="PTHR48053">
    <property type="entry name" value="LEUCINE RICH REPEAT FAMILY PROTEIN, EXPRESSED"/>
    <property type="match status" value="1"/>
</dbReference>
<feature type="region of interest" description="Disordered" evidence="5">
    <location>
        <begin position="427"/>
        <end position="464"/>
    </location>
</feature>
<dbReference type="EMBL" id="CAICTM010002552">
    <property type="protein sequence ID" value="CAB9529592.1"/>
    <property type="molecule type" value="Genomic_DNA"/>
</dbReference>
<dbReference type="GO" id="GO:0016020">
    <property type="term" value="C:membrane"/>
    <property type="evidence" value="ECO:0007669"/>
    <property type="project" value="UniProtKB-SubCell"/>
</dbReference>